<gene>
    <name evidence="6" type="primary">phoH</name>
    <name evidence="6" type="ORF">ELAC_1894</name>
</gene>
<keyword evidence="3" id="KW-0067">ATP-binding</keyword>
<dbReference type="CDD" id="cd09883">
    <property type="entry name" value="PIN_VapC_PhoHL-ATPase"/>
    <property type="match status" value="1"/>
</dbReference>
<dbReference type="SMART" id="SM00670">
    <property type="entry name" value="PINc"/>
    <property type="match status" value="1"/>
</dbReference>
<name>A0A0H5DTM4_9BACT</name>
<feature type="domain" description="PIN" evidence="5">
    <location>
        <begin position="3"/>
        <end position="129"/>
    </location>
</feature>
<evidence type="ECO:0000256" key="2">
    <source>
        <dbReference type="ARBA" id="ARBA00022741"/>
    </source>
</evidence>
<dbReference type="Gene3D" id="3.40.50.300">
    <property type="entry name" value="P-loop containing nucleotide triphosphate hydrolases"/>
    <property type="match status" value="1"/>
</dbReference>
<evidence type="ECO:0000313" key="6">
    <source>
        <dbReference type="EMBL" id="CRX39219.1"/>
    </source>
</evidence>
<dbReference type="PANTHER" id="PTHR30473:SF2">
    <property type="entry name" value="PIN DOMAIN-CONTAINING PROTEIN"/>
    <property type="match status" value="1"/>
</dbReference>
<evidence type="ECO:0000256" key="4">
    <source>
        <dbReference type="ARBA" id="ARBA00046345"/>
    </source>
</evidence>
<dbReference type="OrthoDB" id="9773137at2"/>
<sequence>MSKTFILDTNVLLHDPESILKFPKSHIAIPITVIEELDKMKRLQNELGRNSRAVFRLLVSLSQTGQGTFHSGIKLDNHSQLRIELEDSSDLVSKLPGSSSDNRIIASALRLHYNGVKVVFVSKDFAARIKAEALGIETEDYENLKFSYDTLYKGIRDLPTTKTNIDHFFKDGHVTIEGLEARPNEYFILTSPENSSAVAKYDLREDRLRHLIRSQNIWGIHPRNVEQRCAIDLLLRDDIKLVTMLGPAGTGKTLLALACGLRKVFDEGTYSKILISRPIIPLGRDIGYLPGTKEEKLFHWMQPIYDNLEILCTSSGNEPRETLEWVLQSKKIEMEAVTYIRGRSLPKMYIIVDEAQNLTPHEVKTIVSRAGEGTKVILTGDPTQIDNPYLDKDSNALTYVIGRFADQPIYGNIFMNKTERSELAAIATEVL</sequence>
<dbReference type="Gene3D" id="3.40.50.1010">
    <property type="entry name" value="5'-nuclease"/>
    <property type="match status" value="1"/>
</dbReference>
<dbReference type="GO" id="GO:0005524">
    <property type="term" value="F:ATP binding"/>
    <property type="evidence" value="ECO:0007669"/>
    <property type="project" value="UniProtKB-KW"/>
</dbReference>
<proteinExistence type="inferred from homology"/>
<comment type="similarity">
    <text evidence="4">In the N-terminal section; belongs to the PINc/VapC protein family.</text>
</comment>
<dbReference type="RefSeq" id="WP_098039085.1">
    <property type="nucleotide sequence ID" value="NZ_CWGJ01000026.1"/>
</dbReference>
<comment type="similarity">
    <text evidence="1">Belongs to the PhoH family.</text>
</comment>
<dbReference type="AlphaFoldDB" id="A0A0H5DTM4"/>
<organism evidence="6 7">
    <name type="scientific">Estrella lausannensis</name>
    <dbReference type="NCBI Taxonomy" id="483423"/>
    <lineage>
        <taxon>Bacteria</taxon>
        <taxon>Pseudomonadati</taxon>
        <taxon>Chlamydiota</taxon>
        <taxon>Chlamydiia</taxon>
        <taxon>Parachlamydiales</taxon>
        <taxon>Candidatus Criblamydiaceae</taxon>
        <taxon>Estrella</taxon>
    </lineage>
</organism>
<dbReference type="SUPFAM" id="SSF52540">
    <property type="entry name" value="P-loop containing nucleoside triphosphate hydrolases"/>
    <property type="match status" value="1"/>
</dbReference>
<evidence type="ECO:0000313" key="7">
    <source>
        <dbReference type="Proteomes" id="UP000220251"/>
    </source>
</evidence>
<protein>
    <submittedName>
        <fullName evidence="6">PhoH-like protein</fullName>
    </submittedName>
</protein>
<keyword evidence="2" id="KW-0547">Nucleotide-binding</keyword>
<dbReference type="FunFam" id="3.40.50.300:FF:000013">
    <property type="entry name" value="PhoH family ATPase"/>
    <property type="match status" value="1"/>
</dbReference>
<evidence type="ECO:0000256" key="3">
    <source>
        <dbReference type="ARBA" id="ARBA00022840"/>
    </source>
</evidence>
<dbReference type="InterPro" id="IPR027417">
    <property type="entry name" value="P-loop_NTPase"/>
</dbReference>
<dbReference type="EMBL" id="CWGJ01000026">
    <property type="protein sequence ID" value="CRX39219.1"/>
    <property type="molecule type" value="Genomic_DNA"/>
</dbReference>
<dbReference type="InterPro" id="IPR051451">
    <property type="entry name" value="PhoH2-like"/>
</dbReference>
<dbReference type="PANTHER" id="PTHR30473">
    <property type="entry name" value="PROTEIN PHOH"/>
    <property type="match status" value="1"/>
</dbReference>
<dbReference type="Proteomes" id="UP000220251">
    <property type="component" value="Unassembled WGS sequence"/>
</dbReference>
<dbReference type="GO" id="GO:0005829">
    <property type="term" value="C:cytosol"/>
    <property type="evidence" value="ECO:0007669"/>
    <property type="project" value="TreeGrafter"/>
</dbReference>
<dbReference type="Pfam" id="PF13638">
    <property type="entry name" value="PIN_4"/>
    <property type="match status" value="1"/>
</dbReference>
<evidence type="ECO:0000256" key="1">
    <source>
        <dbReference type="ARBA" id="ARBA00010393"/>
    </source>
</evidence>
<reference evidence="7" key="1">
    <citation type="submission" date="2015-06" db="EMBL/GenBank/DDBJ databases">
        <authorList>
            <person name="Bertelli C."/>
        </authorList>
    </citation>
    <scope>NUCLEOTIDE SEQUENCE [LARGE SCALE GENOMIC DNA]</scope>
    <source>
        <strain evidence="7">CRIB-30</strain>
    </source>
</reference>
<dbReference type="SUPFAM" id="SSF88723">
    <property type="entry name" value="PIN domain-like"/>
    <property type="match status" value="1"/>
</dbReference>
<dbReference type="InterPro" id="IPR029060">
    <property type="entry name" value="PIN-like_dom_sf"/>
</dbReference>
<dbReference type="Pfam" id="PF02562">
    <property type="entry name" value="PhoH"/>
    <property type="match status" value="1"/>
</dbReference>
<evidence type="ECO:0000259" key="5">
    <source>
        <dbReference type="SMART" id="SM00670"/>
    </source>
</evidence>
<dbReference type="InterPro" id="IPR003714">
    <property type="entry name" value="PhoH"/>
</dbReference>
<accession>A0A0H5DTM4</accession>
<keyword evidence="7" id="KW-1185">Reference proteome</keyword>
<dbReference type="InterPro" id="IPR002716">
    <property type="entry name" value="PIN_dom"/>
</dbReference>